<sequence length="203" mass="22201">MDFLSSSVDIAFFLLTLLIIYNQPILPTSSSTTEQQNEIHPPNQESNLPDSPLPSPGYLSVPSITITPSSLGNLPIKPPLPGAGGVKGKHKKKSVSFSLSSMDDLKQNENTLSNSNVIKRFRPPTPFFKSSSSNHQSILLNLEMSPINNENSLSSPINNNAVIQKREKELGVNEELEKGQLDHGILQEDSMGIQKKWLVTGAQ</sequence>
<reference evidence="4" key="2">
    <citation type="submission" date="2013-07" db="EMBL/GenBank/DDBJ databases">
        <authorList>
            <consortium name="The Broad Institute Genome Sequencing Platform"/>
            <person name="Cuomo C."/>
            <person name="Litvintseva A."/>
            <person name="Chen Y."/>
            <person name="Heitman J."/>
            <person name="Sun S."/>
            <person name="Springer D."/>
            <person name="Dromer F."/>
            <person name="Young S.K."/>
            <person name="Zeng Q."/>
            <person name="Gargeya S."/>
            <person name="Fitzgerald M."/>
            <person name="Abouelleil A."/>
            <person name="Alvarado L."/>
            <person name="Berlin A.M."/>
            <person name="Chapman S.B."/>
            <person name="Dewar J."/>
            <person name="Goldberg J."/>
            <person name="Griggs A."/>
            <person name="Gujja S."/>
            <person name="Hansen M."/>
            <person name="Howarth C."/>
            <person name="Imamovic A."/>
            <person name="Larimer J."/>
            <person name="McCowan C."/>
            <person name="Murphy C."/>
            <person name="Pearson M."/>
            <person name="Priest M."/>
            <person name="Roberts A."/>
            <person name="Saif S."/>
            <person name="Shea T."/>
            <person name="Sykes S."/>
            <person name="Wortman J."/>
            <person name="Nusbaum C."/>
            <person name="Birren B."/>
        </authorList>
    </citation>
    <scope>NUCLEOTIDE SEQUENCE</scope>
    <source>
        <strain evidence="4">CBS 10737</strain>
    </source>
</reference>
<feature type="region of interest" description="Disordered" evidence="1">
    <location>
        <begin position="70"/>
        <end position="91"/>
    </location>
</feature>
<reference evidence="4" key="4">
    <citation type="submission" date="2024-02" db="EMBL/GenBank/DDBJ databases">
        <title>Comparative genomics of Cryptococcus and Kwoniella reveals pathogenesis evolution and contrasting modes of karyotype evolution via chromosome fusion or intercentromeric recombination.</title>
        <authorList>
            <person name="Coelho M.A."/>
            <person name="David-Palma M."/>
            <person name="Shea T."/>
            <person name="Bowers K."/>
            <person name="McGinley-Smith S."/>
            <person name="Mohammad A.W."/>
            <person name="Gnirke A."/>
            <person name="Yurkov A.M."/>
            <person name="Nowrousian M."/>
            <person name="Sun S."/>
            <person name="Cuomo C.A."/>
            <person name="Heitman J."/>
        </authorList>
    </citation>
    <scope>NUCLEOTIDE SEQUENCE</scope>
    <source>
        <strain evidence="4">CBS 10737</strain>
    </source>
</reference>
<feature type="region of interest" description="Disordered" evidence="1">
    <location>
        <begin position="29"/>
        <end position="54"/>
    </location>
</feature>
<organism evidence="3">
    <name type="scientific">Kwoniella pini CBS 10737</name>
    <dbReference type="NCBI Taxonomy" id="1296096"/>
    <lineage>
        <taxon>Eukaryota</taxon>
        <taxon>Fungi</taxon>
        <taxon>Dikarya</taxon>
        <taxon>Basidiomycota</taxon>
        <taxon>Agaricomycotina</taxon>
        <taxon>Tremellomycetes</taxon>
        <taxon>Tremellales</taxon>
        <taxon>Cryptococcaceae</taxon>
        <taxon>Kwoniella</taxon>
    </lineage>
</organism>
<proteinExistence type="predicted"/>
<reference evidence="3" key="3">
    <citation type="submission" date="2016-07" db="EMBL/GenBank/DDBJ databases">
        <title>Evolution of pathogenesis and genome organization in the Tremellales.</title>
        <authorList>
            <person name="Cuomo C."/>
            <person name="Litvintseva A."/>
            <person name="Heitman J."/>
            <person name="Chen Y."/>
            <person name="Sun S."/>
            <person name="Springer D."/>
            <person name="Dromer F."/>
            <person name="Young S."/>
            <person name="Zeng Q."/>
            <person name="Chapman S."/>
            <person name="Gujja S."/>
            <person name="Saif S."/>
            <person name="Birren B."/>
        </authorList>
    </citation>
    <scope>NUCLEOTIDE SEQUENCE</scope>
    <source>
        <strain evidence="3">CBS 10737</strain>
    </source>
</reference>
<dbReference type="OrthoDB" id="2564908at2759"/>
<evidence type="ECO:0000313" key="3">
    <source>
        <dbReference type="EMBL" id="OCF47981.1"/>
    </source>
</evidence>
<evidence type="ECO:0000256" key="1">
    <source>
        <dbReference type="SAM" id="MobiDB-lite"/>
    </source>
</evidence>
<dbReference type="GeneID" id="30174216"/>
<evidence type="ECO:0000313" key="4">
    <source>
        <dbReference type="EMBL" id="WWC73547.1"/>
    </source>
</evidence>
<evidence type="ECO:0000256" key="2">
    <source>
        <dbReference type="SAM" id="SignalP"/>
    </source>
</evidence>
<dbReference type="KEGG" id="kpin:30174216"/>
<keyword evidence="5" id="KW-1185">Reference proteome</keyword>
<feature type="signal peptide" evidence="2">
    <location>
        <begin position="1"/>
        <end position="27"/>
    </location>
</feature>
<dbReference type="AlphaFoldDB" id="A0A1B9HXJ9"/>
<gene>
    <name evidence="3" type="ORF">I206_05847</name>
    <name evidence="4" type="ORF">I206_107519</name>
</gene>
<protein>
    <submittedName>
        <fullName evidence="3">Uncharacterized protein</fullName>
    </submittedName>
</protein>
<feature type="compositionally biased region" description="Polar residues" evidence="1">
    <location>
        <begin position="29"/>
        <end position="49"/>
    </location>
</feature>
<dbReference type="RefSeq" id="XP_019009200.1">
    <property type="nucleotide sequence ID" value="XM_019157560.1"/>
</dbReference>
<accession>A0A1B9HXJ9</accession>
<keyword evidence="2" id="KW-0732">Signal</keyword>
<name>A0A1B9HXJ9_9TREE</name>
<dbReference type="EMBL" id="KI894014">
    <property type="protein sequence ID" value="OCF47981.1"/>
    <property type="molecule type" value="Genomic_DNA"/>
</dbReference>
<feature type="chain" id="PRO_5008628207" evidence="2">
    <location>
        <begin position="28"/>
        <end position="203"/>
    </location>
</feature>
<dbReference type="Proteomes" id="UP000094020">
    <property type="component" value="Chromosome 11"/>
</dbReference>
<dbReference type="EMBL" id="CP144529">
    <property type="protein sequence ID" value="WWC73547.1"/>
    <property type="molecule type" value="Genomic_DNA"/>
</dbReference>
<reference evidence="3" key="1">
    <citation type="submission" date="2013-07" db="EMBL/GenBank/DDBJ databases">
        <title>The Genome Sequence of Cryptococcus pinus CBS10737.</title>
        <authorList>
            <consortium name="The Broad Institute Genome Sequencing Platform"/>
            <person name="Cuomo C."/>
            <person name="Litvintseva A."/>
            <person name="Chen Y."/>
            <person name="Heitman J."/>
            <person name="Sun S."/>
            <person name="Springer D."/>
            <person name="Dromer F."/>
            <person name="Young S.K."/>
            <person name="Zeng Q."/>
            <person name="Gargeya S."/>
            <person name="Fitzgerald M."/>
            <person name="Abouelleil A."/>
            <person name="Alvarado L."/>
            <person name="Berlin A.M."/>
            <person name="Chapman S.B."/>
            <person name="Dewar J."/>
            <person name="Goldberg J."/>
            <person name="Griggs A."/>
            <person name="Gujja S."/>
            <person name="Hansen M."/>
            <person name="Howarth C."/>
            <person name="Imamovic A."/>
            <person name="Larimer J."/>
            <person name="McCowan C."/>
            <person name="Murphy C."/>
            <person name="Pearson M."/>
            <person name="Priest M."/>
            <person name="Roberts A."/>
            <person name="Saif S."/>
            <person name="Shea T."/>
            <person name="Sykes S."/>
            <person name="Wortman J."/>
            <person name="Nusbaum C."/>
            <person name="Birren B."/>
        </authorList>
    </citation>
    <scope>NUCLEOTIDE SEQUENCE [LARGE SCALE GENOMIC DNA]</scope>
    <source>
        <strain evidence="3">CBS 10737</strain>
    </source>
</reference>
<evidence type="ECO:0000313" key="5">
    <source>
        <dbReference type="Proteomes" id="UP000094020"/>
    </source>
</evidence>